<feature type="region of interest" description="Disordered" evidence="8">
    <location>
        <begin position="2575"/>
        <end position="2698"/>
    </location>
</feature>
<evidence type="ECO:0000256" key="6">
    <source>
        <dbReference type="ARBA" id="ARBA00034494"/>
    </source>
</evidence>
<evidence type="ECO:0000256" key="4">
    <source>
        <dbReference type="ARBA" id="ARBA00022679"/>
    </source>
</evidence>
<feature type="region of interest" description="Disordered" evidence="8">
    <location>
        <begin position="3974"/>
        <end position="4013"/>
    </location>
</feature>
<feature type="compositionally biased region" description="Polar residues" evidence="8">
    <location>
        <begin position="2826"/>
        <end position="2866"/>
    </location>
</feature>
<feature type="compositionally biased region" description="Low complexity" evidence="8">
    <location>
        <begin position="1481"/>
        <end position="1498"/>
    </location>
</feature>
<feature type="domain" description="HECT" evidence="9">
    <location>
        <begin position="4115"/>
        <end position="4450"/>
    </location>
</feature>
<evidence type="ECO:0000256" key="1">
    <source>
        <dbReference type="ARBA" id="ARBA00000885"/>
    </source>
</evidence>
<dbReference type="InterPro" id="IPR010314">
    <property type="entry name" value="E3_Ub_ligase_DUF913"/>
</dbReference>
<dbReference type="Gene3D" id="3.30.2410.10">
    <property type="entry name" value="Hect, E3 ligase catalytic domain"/>
    <property type="match status" value="1"/>
</dbReference>
<evidence type="ECO:0000256" key="3">
    <source>
        <dbReference type="ARBA" id="ARBA00012485"/>
    </source>
</evidence>
<dbReference type="Gene3D" id="3.90.1750.10">
    <property type="entry name" value="Hect, E3 ligase catalytic domains"/>
    <property type="match status" value="1"/>
</dbReference>
<dbReference type="FunFam" id="3.90.1750.10:FF:000003">
    <property type="entry name" value="E3 ubiquitin-protein ligase UPL1"/>
    <property type="match status" value="1"/>
</dbReference>
<keyword evidence="4 10" id="KW-0808">Transferase</keyword>
<dbReference type="InterPro" id="IPR010309">
    <property type="entry name" value="E3_Ub_ligase_DUF908"/>
</dbReference>
<feature type="compositionally biased region" description="Polar residues" evidence="8">
    <location>
        <begin position="3998"/>
        <end position="4011"/>
    </location>
</feature>
<evidence type="ECO:0000313" key="11">
    <source>
        <dbReference type="Proteomes" id="UP000244803"/>
    </source>
</evidence>
<dbReference type="CDD" id="cd00078">
    <property type="entry name" value="HECTc"/>
    <property type="match status" value="1"/>
</dbReference>
<dbReference type="InterPro" id="IPR050409">
    <property type="entry name" value="E3_ubiq-protein_ligase"/>
</dbReference>
<feature type="compositionally biased region" description="Basic and acidic residues" evidence="8">
    <location>
        <begin position="2030"/>
        <end position="2048"/>
    </location>
</feature>
<feature type="region of interest" description="Disordered" evidence="8">
    <location>
        <begin position="2982"/>
        <end position="3004"/>
    </location>
</feature>
<comment type="similarity">
    <text evidence="6">Belongs to the UPL family. TOM1/PTR1 subfamily.</text>
</comment>
<feature type="compositionally biased region" description="Acidic residues" evidence="8">
    <location>
        <begin position="2575"/>
        <end position="2633"/>
    </location>
</feature>
<dbReference type="InterPro" id="IPR000569">
    <property type="entry name" value="HECT_dom"/>
</dbReference>
<sequence>MKIGYPKGDNYKLVLASLQPCQRRFIECLSTCTDNDLLVHLGSFTQWVWEKSDIICWASVLNRFDDIFTRYLEISRSYLKGELDLDPASYSRQVELVKVALKTSIMIVENSTSKSLYNSLDHLKNFLDDVNLEIVYFSTRLLCVYFSSRNRRNLVMSEIPAVSSRLATFVTNPLPERDYDILSSNSTEYTRLYDKGTENEFFVSCPLVLEHYLRCYQYWLSKDSHIKLDLYNRQDVSDHLIQIPLYDFINFDRISQSETQTIVQYVSNEKFNSIVSNFVFSTSPNQMYFHILKTYKYLVDKYKIHESQHHLICMLLINTSTYTQFLNYNPSFLLELSWFIKCYEYIDYSTMIISTELLSAMIYDGIQYKTLSNLLGFGVPHGIFVKVLKSYLHHPNESQPLPPVLKLPTGGTRAPSQPSDMCTSVDYTTKDEKELCMMNSTGFVCENYRDEFNWVALVTDPVSRVQIVRDEERMRVLLHLLIVYYSIISYHGNCGALTSVNVLEALVRFTRCRNPIFTPVIIYVVQVLEALLDYNQSVSRVLRTDLQLFHMLISRLKFDMYKIEHFAHFGNTSAKKMSWPQGWLLPTSNDGLVLRVYWLTVSEWSARMFLFKTLVKDIYSVTRPYSGRTEINDYDVFAPTSPMVPVILKILKDPLKYGHGVYSSVVTLILDTLGDDPVSQEEMHKLGIVPAFLSSIDEETLRSEEALGVVPTAVCDLFMHRTGQEYYKSMKYTFVLKLVEIVVKKEFVLFDRFGEVAASIGISLDTIVRHHDSAHLLVVKRLIRVIYDLLLESLTFPEFKPVPTEVASAEKGEYLEQYKTNPKPITLETLSLLDHLNPGDFFADRIANLGKCLSTFLSYPQSVSYFNSCDGIKLLMQLCTVPCLPPMFLQIYSQHPLVLIIKYLTSQSPIPSVIHFHAITQEYLASFLRNSPGKRPRPTNSYVHSLNNYHYCTESSDAVGSRGGSRSASFSSQSSHTGDTNSQFDERHMIKDCDFKRFHGTLQFLHLMHKDNPSVYQNGCCGKHQVGVNFVDMSTCDMHVTATLALDVLSSELANMFYNLSSSFAISNRVCPVSNVHLSHEHPQLRAYKEFTADKKNPQSDVVFSSNDLFWSTQCLYAYSSTDGVSLEAASTGNCGLGDRDLMVVEMYRSTLQAAKSLMFSLNMSINKAVCLGTNGNDCLRTHLIKNASQIVTLTYSLLATVDSLTKAHETATGTGTDADVHVKYFMKVKYMSDVLEVIYRLIIDERTNGFYLFTMCLFVSAEGMRLVSNSFDYFFTLFFAVVTTMAVKINPALTWNEILGSKLDLGTFQSIELFVKDLVKCELPVLKSLYGSLVNSLQICLSFFSKCTNPRTVLNTQIDPALLSLLTFELTVRPLSMRSRTGYNFGSSRYIPYEERRDVGNMFNKMVTSFVSTCWRWFGFLANLEPVAPASSTASPFFYIPTKLVTLLIKVHIYVLDYLSPSRQQALNLHFMNFGGTSGPGEPTEPAGAPTAAPAHPSARRARRRMRMTNSSDSDADSREADATSLDTVRSYLSEMGFNERDINNAISHCGTSDITTLTDWLINIGDLTLDNIDLTDYSQVSEDDNMNLIALEHLKRSHLFHLCSIEPPDPMEPTTTDYQCADCRLPRDVLFHINMDAIMDYDMTYPVDLVDYKQIIENLSLEFRSHLIEYILNLSSSMPTFLPTAYDTIFKLHSFKLKFTLPSDLRARRGAAPPVAMQNGFYNGADSVKNKYNSDLEFSVLNLLNYILAQISVTFREFQSSRLNVKTENALSLFSPVIFIEDAEKQAALDQVFEKALSEWRGSPHSPVVLRSSSSLGMPKSRSVFRLGGLGMAVPIRKESVDSGKSAAKQSSEYDVFDMDYNNRLAMHHDRLLALFYLLSHLMAGKENFTHLAYKVRDENNRPVNMLQLVLEVIEHFLSLRTQCFSKGVLSMNLLNMKRKFGLPILLPEWCLSGEWETWFAKRTSAKKFDFDCLSYGLYARGCTPQIAAPPPFFKYAMICLHELVKTSILDATLLHPPQTTRPQPQARAEREGESQSKNDRDAPPKLSRDALKQYREYEISDQAQERLLQACMRTLDLFPGLDGEVSFSLLSILTSLTEAYKNAEKLARYKSLTSKSNMDFLRLLLALPRSAQCPQALRMVSTILLRVMEDNTVLRPSIKNKILSLLSQGPMNFNSFIERLHPFNRKCPMLLFQMVESMCIITVDEALYPNSDEGTAEMNNQPKTPERPPSATSPSGIESRNYELKDLSVALKNDKVVRDLVSVDGLDFEMVGTEEFKIDQKRAFQMVRTISEFVHISCNLHGLTDVSKNASKNLTRTFYPLAFTSSNFFFLLNALNYNFPLPMHYPDQVTKISGVSGELHLKAFPYKLEKLDKCNMKSLILFITRTVFSMICCLVYPKNMEPSALDSSSKNGPGAGKSDPEESSDVEQMQKVIIDSLESYSTTLMVLSSHTEEASACVVEEVAEILHHISGMNYRDSGPYLVPMAVYTLCNLLHNLLQLRFSKMVNISDVLVHLKKNLCVILSRLDLFKSETRVVCGSITRVLVLLTNTTSVTYEQARPDEGEEAAVVVELEDSVTDDSDQIDTDEDSEDVSEDEDEEDDIELDFSEVGEYTEEGEYSEDGEQEGEDEMIIDVSSTESNDTIETDNPMDEASEDETNVDMVLPHEMEEDYQSNEYSPTVSSSSMEDVEEEEEDEGPRIRVAGEIDEMARAENSQMLDTTTNLSIPEENESDYLASMSEHDEPPEEVTGEIVPVDDDSTYESQRPLPRSNNGNHTIHIEIQFANNQNARYNIGHSNNVRVPTTVSSISYPPSAVNAQRFYTMGSANSNRQSSNGTSRNTGGFRTQDSVQTTDNRQPNDTWSNSGDFDMFCKNPLLPQFKRPYTVELPDPLMHVLLKRMKVFKVKYLDSEPEEQEIKVEKAESEPEVVPQPAQPSLTAVQVTQVSGASPQQGAHQAQTPDTSGPTAQANLQTEATETNLSAGQAVNHPIVTEPTVPEPSGTTMDVDSQGRYYNRGLELIANALGITYTELFSLANMDPGVIAELPTDMREEIISQQLNTISVDTVSSLRESRPRPTNTLEGPVPSRSELQYLEALPRALRLDVTRAIYGENSTEANEINASIDLQGDNTSLIAALGPFFRGEAFNSVNEFLNNITTSLEALERPANTSQGTNPQLLENLRSRFQSQFNSLQVGSNTARIPLGSNPANPVNASRPLILPIINNVNRNDSGRNDLERAFPRTQIIRADSAEPRTDPGNGLTLGFIIGEIRGQNGMNRRLNGRHRMNRRMSNNLGRRNDMMRDVFLLSGRNLRMSRLNESLNQISLAGTMNDLSLLTPENMEMDDRSSNFDPRILQSIPQILNTFDPGLMDLFPNRSIQPEPQEAPEATSDNVMDEIVQSLPTSPCSPSLFGRGPGSGARKEKEEGPDEITQSKDDHVMPPDPQVSDTADSSYSLLSNGCGGEMDSSGLVGVCKMFFLPNEINKRVFFKLLYNISLGPSQNDLIKMLLYMLKESILNVDVEYECTDVDETFFKKCPKIVNARSANAFSHLFTLRSSHMPFNKPKQPVDQGEKMQTLSNSIRQVFDTSTKLEYENFSYMCSERVLEQLRSLFIALPLTVTSFSKSMCYVDEPASHELKRKKKRTEACSSFHPIDFFFSATATNLFQSSTKHMNHLLMVIHNLLVHNSESQKLDGYGLEPYTPESYNPANYKPQSSMSGLDKEIVGDLARTTTVDSNVHCDIINSLSPNALAIFLQIFTSFRCQSTWLQFCNAKDANANAQMDVISQFMAALYRQSHRKLILGFMSTKFTEVAQLLSACLFTITANWNDKPDLHLDYQMEPLMFSLVRMTQLMLETVKHVYAESDASGSDQEESASSRHLEELHSFFKEIQLDDLWERLDDCLVHLTELSLAKNIVGDFYKELHIEDAQNFDQVRSLIPLIEVFLTISQTMMAYEYNVPDLQFDKILSHINYEAAAPAEKSDLATPGENQGPQPGESRAPSEGQSSKLSLSMDSTKSVRDDEEELVIDMSPSHANCLNFVERHKKLLNLFIKQSPSMLNNAFLPLIRVAPMCLSFDVKRQYFRQKLREGRMGLRIEPIKINVRRQHVFLDSYHQLRLKTSDEMKGKLTVSFGGEEGVDAGGLTREWYTILSKEIFNPNYALFTREGRKQEFNHPNPLSSINPDHLNYFRFIGRIIGKALYDGHHMEAYFCRSFYKHMLGTRITPCDAESVDPQFYNNLISIRNSTLEQLGLELYFSTEIDEFGKVKVIDLIPNGRNILVTDENKHRYIQLLCKHKVTNGIRDQLGAFMEGFRELISPELISIFDDRELELLISGIPIIDLRNMRQNVEYVNYSESSDQIRWLWEILGEFDQSHLAAFLQFVTGTSRVPIGGFKNLMGMRGPQKISIHKTFGEDRLPTAHTCFNQLDLPVYRSKDMLKSKLLQAILEGKEGFGFI</sequence>
<dbReference type="EMBL" id="CP056065">
    <property type="protein sequence ID" value="UKJ87753.1"/>
    <property type="molecule type" value="Genomic_DNA"/>
</dbReference>
<dbReference type="SUPFAM" id="SSF56204">
    <property type="entry name" value="Hect, E3 ligase catalytic domain"/>
    <property type="match status" value="1"/>
</dbReference>
<evidence type="ECO:0000256" key="2">
    <source>
        <dbReference type="ARBA" id="ARBA00004906"/>
    </source>
</evidence>
<evidence type="ECO:0000256" key="7">
    <source>
        <dbReference type="PROSITE-ProRule" id="PRU00104"/>
    </source>
</evidence>
<feature type="compositionally biased region" description="Acidic residues" evidence="8">
    <location>
        <begin position="2643"/>
        <end position="2660"/>
    </location>
</feature>
<dbReference type="PANTHER" id="PTHR11254">
    <property type="entry name" value="HECT DOMAIN UBIQUITIN-PROTEIN LIGASE"/>
    <property type="match status" value="1"/>
</dbReference>
<keyword evidence="5 7" id="KW-0833">Ubl conjugation pathway</keyword>
<dbReference type="FunFam" id="3.30.2160.10:FF:000001">
    <property type="entry name" value="E3 ubiquitin-protein ligase NEDD4-like"/>
    <property type="match status" value="1"/>
</dbReference>
<feature type="region of interest" description="Disordered" evidence="8">
    <location>
        <begin position="2408"/>
        <end position="2429"/>
    </location>
</feature>
<feature type="region of interest" description="Disordered" evidence="8">
    <location>
        <begin position="963"/>
        <end position="983"/>
    </location>
</feature>
<evidence type="ECO:0000259" key="9">
    <source>
        <dbReference type="PROSITE" id="PS50237"/>
    </source>
</evidence>
<feature type="region of interest" description="Disordered" evidence="8">
    <location>
        <begin position="2018"/>
        <end position="2048"/>
    </location>
</feature>
<protein>
    <recommendedName>
        <fullName evidence="3">HECT-type E3 ubiquitin transferase</fullName>
        <ecNumber evidence="3">2.3.2.26</ecNumber>
    </recommendedName>
</protein>
<evidence type="ECO:0000313" key="10">
    <source>
        <dbReference type="EMBL" id="UKJ87753.1"/>
    </source>
</evidence>
<comment type="catalytic activity">
    <reaction evidence="1">
        <text>S-ubiquitinyl-[E2 ubiquitin-conjugating enzyme]-L-cysteine + [acceptor protein]-L-lysine = [E2 ubiquitin-conjugating enzyme]-L-cysteine + N(6)-ubiquitinyl-[acceptor protein]-L-lysine.</text>
        <dbReference type="EC" id="2.3.2.26"/>
    </reaction>
</comment>
<name>A0A976QRH0_THEOR</name>
<feature type="active site" description="Glycyl thioester intermediate" evidence="7">
    <location>
        <position position="4417"/>
    </location>
</feature>
<dbReference type="SMART" id="SM00119">
    <property type="entry name" value="HECTc"/>
    <property type="match status" value="1"/>
</dbReference>
<feature type="compositionally biased region" description="Acidic residues" evidence="8">
    <location>
        <begin position="2744"/>
        <end position="2761"/>
    </location>
</feature>
<dbReference type="OrthoDB" id="8068875at2759"/>
<feature type="compositionally biased region" description="Basic residues" evidence="8">
    <location>
        <begin position="1499"/>
        <end position="1508"/>
    </location>
</feature>
<reference evidence="10" key="1">
    <citation type="submission" date="2022-07" db="EMBL/GenBank/DDBJ databases">
        <title>Evaluation of T. orientalis genome assembly methods using nanopore sequencing and analysis of variation between genomes.</title>
        <authorList>
            <person name="Yam J."/>
            <person name="Micallef M.L."/>
            <person name="Liu M."/>
            <person name="Djordjevic S.P."/>
            <person name="Bogema D.R."/>
            <person name="Jenkins C."/>
        </authorList>
    </citation>
    <scope>NUCLEOTIDE SEQUENCE</scope>
    <source>
        <strain evidence="10">Fish Creek</strain>
    </source>
</reference>
<feature type="compositionally biased region" description="Low complexity" evidence="8">
    <location>
        <begin position="963"/>
        <end position="975"/>
    </location>
</feature>
<dbReference type="EC" id="2.3.2.26" evidence="3"/>
<feature type="region of interest" description="Disordered" evidence="8">
    <location>
        <begin position="2740"/>
        <end position="2775"/>
    </location>
</feature>
<comment type="pathway">
    <text evidence="2">Protein modification; protein ubiquitination.</text>
</comment>
<gene>
    <name evidence="10" type="ORF">MACJ_000193</name>
</gene>
<dbReference type="GO" id="GO:0061630">
    <property type="term" value="F:ubiquitin protein ligase activity"/>
    <property type="evidence" value="ECO:0007669"/>
    <property type="project" value="UniProtKB-EC"/>
</dbReference>
<feature type="region of interest" description="Disordered" evidence="8">
    <location>
        <begin position="2214"/>
        <end position="2241"/>
    </location>
</feature>
<feature type="compositionally biased region" description="Acidic residues" evidence="8">
    <location>
        <begin position="2688"/>
        <end position="2697"/>
    </location>
</feature>
<evidence type="ECO:0000256" key="8">
    <source>
        <dbReference type="SAM" id="MobiDB-lite"/>
    </source>
</evidence>
<dbReference type="PANTHER" id="PTHR11254:SF67">
    <property type="entry name" value="E3 UBIQUITIN-PROTEIN LIGASE HUWE1"/>
    <property type="match status" value="1"/>
</dbReference>
<feature type="region of interest" description="Disordered" evidence="8">
    <location>
        <begin position="2826"/>
        <end position="2867"/>
    </location>
</feature>
<dbReference type="Pfam" id="PF06012">
    <property type="entry name" value="DUF908"/>
    <property type="match status" value="1"/>
</dbReference>
<accession>A0A976QRH0</accession>
<dbReference type="GO" id="GO:0006511">
    <property type="term" value="P:ubiquitin-dependent protein catabolic process"/>
    <property type="evidence" value="ECO:0007669"/>
    <property type="project" value="TreeGrafter"/>
</dbReference>
<feature type="region of interest" description="Disordered" evidence="8">
    <location>
        <begin position="3400"/>
        <end position="3450"/>
    </location>
</feature>
<feature type="region of interest" description="Disordered" evidence="8">
    <location>
        <begin position="1479"/>
        <end position="1525"/>
    </location>
</feature>
<feature type="compositionally biased region" description="Low complexity" evidence="8">
    <location>
        <begin position="2019"/>
        <end position="2029"/>
    </location>
</feature>
<dbReference type="InterPro" id="IPR035983">
    <property type="entry name" value="Hect_E3_ubiquitin_ligase"/>
</dbReference>
<dbReference type="PROSITE" id="PS50237">
    <property type="entry name" value="HECT"/>
    <property type="match status" value="1"/>
</dbReference>
<keyword evidence="10" id="KW-0012">Acyltransferase</keyword>
<proteinExistence type="inferred from homology"/>
<dbReference type="Gene3D" id="3.30.2160.10">
    <property type="entry name" value="Hect, E3 ligase catalytic domain"/>
    <property type="match status" value="1"/>
</dbReference>
<dbReference type="Proteomes" id="UP000244803">
    <property type="component" value="Chromosome 1"/>
</dbReference>
<dbReference type="GO" id="GO:0005737">
    <property type="term" value="C:cytoplasm"/>
    <property type="evidence" value="ECO:0007669"/>
    <property type="project" value="TreeGrafter"/>
</dbReference>
<organism evidence="10 11">
    <name type="scientific">Theileria orientalis</name>
    <dbReference type="NCBI Taxonomy" id="68886"/>
    <lineage>
        <taxon>Eukaryota</taxon>
        <taxon>Sar</taxon>
        <taxon>Alveolata</taxon>
        <taxon>Apicomplexa</taxon>
        <taxon>Aconoidasida</taxon>
        <taxon>Piroplasmida</taxon>
        <taxon>Theileriidae</taxon>
        <taxon>Theileria</taxon>
    </lineage>
</organism>
<dbReference type="Pfam" id="PF06025">
    <property type="entry name" value="DUF913"/>
    <property type="match status" value="1"/>
</dbReference>
<dbReference type="FunFam" id="3.30.2410.10:FF:000009">
    <property type="entry name" value="Probable E3 ubiquitin-protein ligase HECTD2"/>
    <property type="match status" value="1"/>
</dbReference>
<evidence type="ECO:0000256" key="5">
    <source>
        <dbReference type="ARBA" id="ARBA00022786"/>
    </source>
</evidence>
<feature type="region of interest" description="Disordered" evidence="8">
    <location>
        <begin position="2940"/>
        <end position="2967"/>
    </location>
</feature>
<dbReference type="GO" id="GO:0000209">
    <property type="term" value="P:protein polyubiquitination"/>
    <property type="evidence" value="ECO:0007669"/>
    <property type="project" value="TreeGrafter"/>
</dbReference>
<dbReference type="Pfam" id="PF00632">
    <property type="entry name" value="HECT"/>
    <property type="match status" value="1"/>
</dbReference>